<feature type="region of interest" description="Disordered" evidence="3">
    <location>
        <begin position="360"/>
        <end position="386"/>
    </location>
</feature>
<evidence type="ECO:0000256" key="3">
    <source>
        <dbReference type="SAM" id="MobiDB-lite"/>
    </source>
</evidence>
<evidence type="ECO:0000313" key="5">
    <source>
        <dbReference type="Proteomes" id="UP001243009"/>
    </source>
</evidence>
<evidence type="ECO:0000256" key="1">
    <source>
        <dbReference type="ARBA" id="ARBA00004613"/>
    </source>
</evidence>
<dbReference type="SUPFAM" id="SSF51120">
    <property type="entry name" value="beta-Roll"/>
    <property type="match status" value="3"/>
</dbReference>
<dbReference type="Gene3D" id="2.150.10.10">
    <property type="entry name" value="Serralysin-like metalloprotease, C-terminal"/>
    <property type="match status" value="3"/>
</dbReference>
<accession>A0ABT9ECX9</accession>
<dbReference type="Pfam" id="PF00353">
    <property type="entry name" value="HemolysinCabind"/>
    <property type="match status" value="4"/>
</dbReference>
<dbReference type="PROSITE" id="PS00330">
    <property type="entry name" value="HEMOLYSIN_CALCIUM"/>
    <property type="match status" value="4"/>
</dbReference>
<organism evidence="4 5">
    <name type="scientific">Paracraurococcus lichenis</name>
    <dbReference type="NCBI Taxonomy" id="3064888"/>
    <lineage>
        <taxon>Bacteria</taxon>
        <taxon>Pseudomonadati</taxon>
        <taxon>Pseudomonadota</taxon>
        <taxon>Alphaproteobacteria</taxon>
        <taxon>Acetobacterales</taxon>
        <taxon>Roseomonadaceae</taxon>
        <taxon>Paracraurococcus</taxon>
    </lineage>
</organism>
<dbReference type="PRINTS" id="PR00313">
    <property type="entry name" value="CABNDNGRPT"/>
</dbReference>
<dbReference type="InterPro" id="IPR050557">
    <property type="entry name" value="RTX_toxin/Mannuronan_C5-epim"/>
</dbReference>
<sequence>MATTNFPSYQGQGGDWTLISPDDVTVTSTPASLTTGPHAGHQLLAISLTYDLSDFLDNALGVVAIQVKEPLGNLTSDSTGGLRTDIEFTITNQLGADWSGFDILLAPSLGPLDPSQFHPGYAHFHQVTRDNFRAFAIETTGPAGVAAGDGNSTATAIPADIHLTGTVANGTTVHWGLYDDPDFVPSTPSDFPTPLVLHQRTYADHDDSFFILLSPRTTAATEGSDALLAGGPGNDNILGLGGDDVINGRNGNDYLDGGPGNDTLHGGAGNDTLLGGDGNDVLQGGPGADSLNGGAGTDVADFTDTSEPVLVTLDAGYASFPNTPSAPIEALIDIEDAWTGSGNDTLVGSAVGNRLIGGAGNDSLSGGGGDDTLDGGLGADRMEGGPGNDTYYVDDPGDVVVELQNSGSDTVISTVSFILPAFFDNLQLGGIGNLAATGNDGANRITANLGNNVLTGKGGSDEFVFFSATGSDHVTDFRPGEDHIHIISPSVKGMGDLAISEVNGSTVVAWSIDGIASQVTLDGVSAASVSANDFLFG</sequence>
<comment type="subcellular location">
    <subcellularLocation>
        <location evidence="1">Secreted</location>
    </subcellularLocation>
</comment>
<evidence type="ECO:0000256" key="2">
    <source>
        <dbReference type="ARBA" id="ARBA00022525"/>
    </source>
</evidence>
<feature type="compositionally biased region" description="Gly residues" evidence="3">
    <location>
        <begin position="360"/>
        <end position="378"/>
    </location>
</feature>
<proteinExistence type="predicted"/>
<keyword evidence="5" id="KW-1185">Reference proteome</keyword>
<dbReference type="InterPro" id="IPR011049">
    <property type="entry name" value="Serralysin-like_metalloprot_C"/>
</dbReference>
<comment type="caution">
    <text evidence="4">The sequence shown here is derived from an EMBL/GenBank/DDBJ whole genome shotgun (WGS) entry which is preliminary data.</text>
</comment>
<dbReference type="InterPro" id="IPR001343">
    <property type="entry name" value="Hemolysn_Ca-bd"/>
</dbReference>
<dbReference type="PANTHER" id="PTHR38340">
    <property type="entry name" value="S-LAYER PROTEIN"/>
    <property type="match status" value="1"/>
</dbReference>
<dbReference type="PANTHER" id="PTHR38340:SF1">
    <property type="entry name" value="S-LAYER PROTEIN"/>
    <property type="match status" value="1"/>
</dbReference>
<name>A0ABT9ECX9_9PROT</name>
<dbReference type="InterPro" id="IPR018511">
    <property type="entry name" value="Hemolysin-typ_Ca-bd_CS"/>
</dbReference>
<protein>
    <submittedName>
        <fullName evidence="4">Calcium-binding protein</fullName>
    </submittedName>
</protein>
<feature type="region of interest" description="Disordered" evidence="3">
    <location>
        <begin position="256"/>
        <end position="296"/>
    </location>
</feature>
<gene>
    <name evidence="4" type="ORF">Q7A36_36865</name>
</gene>
<reference evidence="4 5" key="1">
    <citation type="submission" date="2023-08" db="EMBL/GenBank/DDBJ databases">
        <title>The draft genome sequence of Paracraurococcus sp. LOR1-02.</title>
        <authorList>
            <person name="Kingkaew E."/>
            <person name="Tanasupawat S."/>
        </authorList>
    </citation>
    <scope>NUCLEOTIDE SEQUENCE [LARGE SCALE GENOMIC DNA]</scope>
    <source>
        <strain evidence="4 5">LOR1-02</strain>
    </source>
</reference>
<dbReference type="EMBL" id="JAUTWS010000138">
    <property type="protein sequence ID" value="MDO9713936.1"/>
    <property type="molecule type" value="Genomic_DNA"/>
</dbReference>
<dbReference type="RefSeq" id="WP_305108784.1">
    <property type="nucleotide sequence ID" value="NZ_JAUTWS010000138.1"/>
</dbReference>
<keyword evidence="2" id="KW-0964">Secreted</keyword>
<dbReference type="Proteomes" id="UP001243009">
    <property type="component" value="Unassembled WGS sequence"/>
</dbReference>
<evidence type="ECO:0000313" key="4">
    <source>
        <dbReference type="EMBL" id="MDO9713936.1"/>
    </source>
</evidence>